<accession>A0A1M2VI77</accession>
<protein>
    <submittedName>
        <fullName evidence="1">Uncharacterized protein</fullName>
    </submittedName>
</protein>
<reference evidence="1 2" key="1">
    <citation type="submission" date="2016-10" db="EMBL/GenBank/DDBJ databases">
        <title>Genome sequence of the basidiomycete white-rot fungus Trametes pubescens.</title>
        <authorList>
            <person name="Makela M.R."/>
            <person name="Granchi Z."/>
            <person name="Peng M."/>
            <person name="De Vries R.P."/>
            <person name="Grigoriev I."/>
            <person name="Riley R."/>
            <person name="Hilden K."/>
        </authorList>
    </citation>
    <scope>NUCLEOTIDE SEQUENCE [LARGE SCALE GENOMIC DNA]</scope>
    <source>
        <strain evidence="1 2">FBCC735</strain>
    </source>
</reference>
<proteinExistence type="predicted"/>
<sequence length="228" mass="25360">MVVDGPGVVNGPGVGWEDDPANVEMEDAVQQHPDGNIANEVPSAPSADSNVPRQVRAVTVEEVPDIEEGGLPRKAWVEDFPTAAGTPLSTSETSFERIHKAKKATDSLWAPFNDEDEWHLAHWLVTSGLTQSDVEKFLKLNIILKLTIDIFQTRTRTKPSFKSNYMFYKKIDALPSSEASWNVEVFEAVGDVVGEDGRPKKEKVELWQRNPVDCIRELMGNLAFQDSI</sequence>
<dbReference type="OrthoDB" id="2749701at2759"/>
<evidence type="ECO:0000313" key="2">
    <source>
        <dbReference type="Proteomes" id="UP000184267"/>
    </source>
</evidence>
<dbReference type="Proteomes" id="UP000184267">
    <property type="component" value="Unassembled WGS sequence"/>
</dbReference>
<keyword evidence="2" id="KW-1185">Reference proteome</keyword>
<dbReference type="Pfam" id="PF18759">
    <property type="entry name" value="Plavaka"/>
    <property type="match status" value="1"/>
</dbReference>
<dbReference type="EMBL" id="MNAD01001199">
    <property type="protein sequence ID" value="OJT07288.1"/>
    <property type="molecule type" value="Genomic_DNA"/>
</dbReference>
<name>A0A1M2VI77_TRAPU</name>
<gene>
    <name evidence="1" type="ORF">TRAPUB_1856</name>
</gene>
<dbReference type="InterPro" id="IPR041078">
    <property type="entry name" value="Plavaka"/>
</dbReference>
<evidence type="ECO:0000313" key="1">
    <source>
        <dbReference type="EMBL" id="OJT07288.1"/>
    </source>
</evidence>
<dbReference type="AlphaFoldDB" id="A0A1M2VI77"/>
<organism evidence="1 2">
    <name type="scientific">Trametes pubescens</name>
    <name type="common">White-rot fungus</name>
    <dbReference type="NCBI Taxonomy" id="154538"/>
    <lineage>
        <taxon>Eukaryota</taxon>
        <taxon>Fungi</taxon>
        <taxon>Dikarya</taxon>
        <taxon>Basidiomycota</taxon>
        <taxon>Agaricomycotina</taxon>
        <taxon>Agaricomycetes</taxon>
        <taxon>Polyporales</taxon>
        <taxon>Polyporaceae</taxon>
        <taxon>Trametes</taxon>
    </lineage>
</organism>
<dbReference type="OMA" id="DEWELAC"/>
<comment type="caution">
    <text evidence="1">The sequence shown here is derived from an EMBL/GenBank/DDBJ whole genome shotgun (WGS) entry which is preliminary data.</text>
</comment>